<dbReference type="Proteomes" id="UP000187158">
    <property type="component" value="Unassembled WGS sequence"/>
</dbReference>
<keyword evidence="4" id="KW-1185">Reference proteome</keyword>
<reference evidence="3 4" key="1">
    <citation type="submission" date="2016-11" db="EMBL/GenBank/DDBJ databases">
        <title>Paenibacillus species isolates.</title>
        <authorList>
            <person name="Beno S.M."/>
        </authorList>
    </citation>
    <scope>NUCLEOTIDE SEQUENCE [LARGE SCALE GENOMIC DNA]</scope>
    <source>
        <strain evidence="3 4">FSL H7-0433</strain>
    </source>
</reference>
<comment type="caution">
    <text evidence="3">The sequence shown here is derived from an EMBL/GenBank/DDBJ whole genome shotgun (WGS) entry which is preliminary data.</text>
</comment>
<evidence type="ECO:0000313" key="3">
    <source>
        <dbReference type="EMBL" id="OMD05303.1"/>
    </source>
</evidence>
<evidence type="ECO:0000313" key="4">
    <source>
        <dbReference type="Proteomes" id="UP000187158"/>
    </source>
</evidence>
<evidence type="ECO:0000259" key="2">
    <source>
        <dbReference type="Pfam" id="PF13556"/>
    </source>
</evidence>
<accession>A0ABX3GHI0</accession>
<organism evidence="3 4">
    <name type="scientific">Paenibacillus odorifer</name>
    <dbReference type="NCBI Taxonomy" id="189426"/>
    <lineage>
        <taxon>Bacteria</taxon>
        <taxon>Bacillati</taxon>
        <taxon>Bacillota</taxon>
        <taxon>Bacilli</taxon>
        <taxon>Bacillales</taxon>
        <taxon>Paenibacillaceae</taxon>
        <taxon>Paenibacillus</taxon>
    </lineage>
</organism>
<dbReference type="PANTHER" id="PTHR33744">
    <property type="entry name" value="CARBOHYDRATE DIACID REGULATOR"/>
    <property type="match status" value="1"/>
</dbReference>
<name>A0ABX3GHI0_9BACL</name>
<dbReference type="EMBL" id="MPVP01000464">
    <property type="protein sequence ID" value="OMD05303.1"/>
    <property type="molecule type" value="Genomic_DNA"/>
</dbReference>
<dbReference type="InterPro" id="IPR012914">
    <property type="entry name" value="PucR_dom"/>
</dbReference>
<gene>
    <name evidence="3" type="ORF">BSO21_31455</name>
</gene>
<evidence type="ECO:0000259" key="1">
    <source>
        <dbReference type="Pfam" id="PF07905"/>
    </source>
</evidence>
<dbReference type="Pfam" id="PF13556">
    <property type="entry name" value="HTH_30"/>
    <property type="match status" value="1"/>
</dbReference>
<sequence length="531" mass="60666">MHLTVEEALSIYPLSEAKLIAGSKGKHRIVKSINVMDAPDISDWIKEGEMLLTTAYLIKDNMEEASALLQTLNRRGSSALGIKLGRFWDEVPEQLVAEAESLNFPLIQLPFEFTFSDQMNGLFRAELSRSTHVLQSIMEKQKKLMQFALRSVRSRPLFDSVSEVIGHSLVVVSARGDVIYNNSEYHPSELLEGWPWQKRNQRFRVGDHVSYRTPLLQGEKCSGYLLFCAIDPLLLPMEESLFVQGAELISYHIHSGYEDYFEQAEHREFSGLLRRCLSGNLSYTDLAQAALDLKIELLQSPFCLLLTDTAATGEERQGELLRLKEEYLEHPGLREVKGIHVIIDQGLLSIYPGDRQRPEQFRDLIQVCFDNMKFDKGYYPRAAISSCKAKPEGLKEAFAEVKDCMGMLQGGGVKGSVVHYRQLELNLLLGQIPAEVMEKYCNESLRGLLSREPEYVREMLRTLEVYLENDGHVNETAKKLFIHRNTATYRIEKLSELLDVDFKKINDLMRLKLVFMFRRMLGRDLGVSSKV</sequence>
<proteinExistence type="predicted"/>
<feature type="domain" description="Purine catabolism PurC-like" evidence="1">
    <location>
        <begin position="13"/>
        <end position="120"/>
    </location>
</feature>
<dbReference type="InterPro" id="IPR042070">
    <property type="entry name" value="PucR_C-HTH_sf"/>
</dbReference>
<dbReference type="InterPro" id="IPR025736">
    <property type="entry name" value="PucR_C-HTH_dom"/>
</dbReference>
<dbReference type="Pfam" id="PF07905">
    <property type="entry name" value="PucR"/>
    <property type="match status" value="1"/>
</dbReference>
<feature type="domain" description="PucR C-terminal helix-turn-helix" evidence="2">
    <location>
        <begin position="460"/>
        <end position="514"/>
    </location>
</feature>
<protein>
    <submittedName>
        <fullName evidence="3">PucR family transcriptional regulator</fullName>
    </submittedName>
</protein>
<dbReference type="InterPro" id="IPR051448">
    <property type="entry name" value="CdaR-like_regulators"/>
</dbReference>
<dbReference type="Gene3D" id="1.10.10.2840">
    <property type="entry name" value="PucR C-terminal helix-turn-helix domain"/>
    <property type="match status" value="1"/>
</dbReference>
<dbReference type="PANTHER" id="PTHR33744:SF15">
    <property type="entry name" value="CARBOHYDRATE DIACID REGULATOR"/>
    <property type="match status" value="1"/>
</dbReference>
<dbReference type="RefSeq" id="WP_076220697.1">
    <property type="nucleotide sequence ID" value="NZ_MPVP01000464.1"/>
</dbReference>